<keyword evidence="12" id="KW-0325">Glycoprotein</keyword>
<keyword evidence="7" id="KW-0106">Calcium</keyword>
<keyword evidence="11 17" id="KW-0472">Membrane</keyword>
<dbReference type="EMBL" id="LNZH02000152">
    <property type="protein sequence ID" value="OCB89629.1"/>
    <property type="molecule type" value="Genomic_DNA"/>
</dbReference>
<evidence type="ECO:0000259" key="18">
    <source>
        <dbReference type="Pfam" id="PF00520"/>
    </source>
</evidence>
<feature type="transmembrane region" description="Helical" evidence="17">
    <location>
        <begin position="1031"/>
        <end position="1054"/>
    </location>
</feature>
<evidence type="ECO:0000256" key="13">
    <source>
        <dbReference type="ARBA" id="ARBA00023303"/>
    </source>
</evidence>
<evidence type="ECO:0000256" key="6">
    <source>
        <dbReference type="ARBA" id="ARBA00022692"/>
    </source>
</evidence>
<keyword evidence="5" id="KW-0107">Calcium channel</keyword>
<keyword evidence="6 17" id="KW-0812">Transmembrane</keyword>
<evidence type="ECO:0000256" key="3">
    <source>
        <dbReference type="ARBA" id="ARBA00022475"/>
    </source>
</evidence>
<accession>A0A9Q5NDB8</accession>
<dbReference type="OrthoDB" id="416585at2759"/>
<feature type="transmembrane region" description="Helical" evidence="17">
    <location>
        <begin position="1316"/>
        <end position="1335"/>
    </location>
</feature>
<feature type="domain" description="Ion transport" evidence="18">
    <location>
        <begin position="554"/>
        <end position="621"/>
    </location>
</feature>
<keyword evidence="2" id="KW-0813">Transport</keyword>
<evidence type="ECO:0000256" key="8">
    <source>
        <dbReference type="ARBA" id="ARBA00022882"/>
    </source>
</evidence>
<evidence type="ECO:0000256" key="11">
    <source>
        <dbReference type="ARBA" id="ARBA00023136"/>
    </source>
</evidence>
<feature type="transmembrane region" description="Helical" evidence="17">
    <location>
        <begin position="1674"/>
        <end position="1691"/>
    </location>
</feature>
<feature type="transmembrane region" description="Helical" evidence="17">
    <location>
        <begin position="335"/>
        <end position="359"/>
    </location>
</feature>
<feature type="compositionally biased region" description="Low complexity" evidence="16">
    <location>
        <begin position="27"/>
        <end position="47"/>
    </location>
</feature>
<feature type="transmembrane region" description="Helical" evidence="17">
    <location>
        <begin position="1644"/>
        <end position="1662"/>
    </location>
</feature>
<keyword evidence="8" id="KW-0851">Voltage-gated channel</keyword>
<feature type="transmembrane region" description="Helical" evidence="17">
    <location>
        <begin position="1355"/>
        <end position="1379"/>
    </location>
</feature>
<dbReference type="InterPro" id="IPR050599">
    <property type="entry name" value="VDCC_alpha-1_subunit"/>
</dbReference>
<comment type="subcellular location">
    <subcellularLocation>
        <location evidence="1">Cell membrane</location>
        <topology evidence="1">Multi-pass membrane protein</topology>
    </subcellularLocation>
</comment>
<keyword evidence="10" id="KW-0406">Ion transport</keyword>
<feature type="transmembrane region" description="Helical" evidence="17">
    <location>
        <begin position="1824"/>
        <end position="1849"/>
    </location>
</feature>
<evidence type="ECO:0000313" key="20">
    <source>
        <dbReference type="Proteomes" id="UP000757232"/>
    </source>
</evidence>
<keyword evidence="9 17" id="KW-1133">Transmembrane helix</keyword>
<evidence type="ECO:0000256" key="12">
    <source>
        <dbReference type="ARBA" id="ARBA00023180"/>
    </source>
</evidence>
<evidence type="ECO:0000256" key="9">
    <source>
        <dbReference type="ARBA" id="ARBA00022989"/>
    </source>
</evidence>
<feature type="transmembrane region" description="Helical" evidence="17">
    <location>
        <begin position="836"/>
        <end position="854"/>
    </location>
</feature>
<feature type="transmembrane region" description="Helical" evidence="17">
    <location>
        <begin position="1400"/>
        <end position="1424"/>
    </location>
</feature>
<dbReference type="InterPro" id="IPR027359">
    <property type="entry name" value="Volt_channel_dom_sf"/>
</dbReference>
<feature type="domain" description="Ion transport" evidence="18">
    <location>
        <begin position="686"/>
        <end position="793"/>
    </location>
</feature>
<dbReference type="Pfam" id="PF00520">
    <property type="entry name" value="Ion_trans"/>
    <property type="match status" value="5"/>
</dbReference>
<feature type="transmembrane region" description="Helical" evidence="17">
    <location>
        <begin position="1532"/>
        <end position="1554"/>
    </location>
</feature>
<evidence type="ECO:0000256" key="4">
    <source>
        <dbReference type="ARBA" id="ARBA00022568"/>
    </source>
</evidence>
<evidence type="ECO:0000256" key="10">
    <source>
        <dbReference type="ARBA" id="ARBA00023065"/>
    </source>
</evidence>
<dbReference type="GO" id="GO:0008331">
    <property type="term" value="F:high voltage-gated calcium channel activity"/>
    <property type="evidence" value="ECO:0007669"/>
    <property type="project" value="TreeGrafter"/>
</dbReference>
<feature type="compositionally biased region" description="Basic residues" evidence="16">
    <location>
        <begin position="2116"/>
        <end position="2125"/>
    </location>
</feature>
<feature type="region of interest" description="Disordered" evidence="16">
    <location>
        <begin position="2141"/>
        <end position="2168"/>
    </location>
</feature>
<feature type="domain" description="Ion transport" evidence="18">
    <location>
        <begin position="1275"/>
        <end position="1559"/>
    </location>
</feature>
<feature type="region of interest" description="Disordered" evidence="16">
    <location>
        <begin position="224"/>
        <end position="243"/>
    </location>
</feature>
<feature type="domain" description="Ion transport" evidence="18">
    <location>
        <begin position="835"/>
        <end position="1066"/>
    </location>
</feature>
<evidence type="ECO:0000256" key="5">
    <source>
        <dbReference type="ARBA" id="ARBA00022673"/>
    </source>
</evidence>
<evidence type="ECO:0000256" key="17">
    <source>
        <dbReference type="SAM" id="Phobius"/>
    </source>
</evidence>
<organism evidence="19 20">
    <name type="scientific">Sanghuangporus baumii</name>
    <name type="common">Phellinus baumii</name>
    <dbReference type="NCBI Taxonomy" id="108892"/>
    <lineage>
        <taxon>Eukaryota</taxon>
        <taxon>Fungi</taxon>
        <taxon>Dikarya</taxon>
        <taxon>Basidiomycota</taxon>
        <taxon>Agaricomycotina</taxon>
        <taxon>Agaricomycetes</taxon>
        <taxon>Hymenochaetales</taxon>
        <taxon>Hymenochaetaceae</taxon>
        <taxon>Sanghuangporus</taxon>
    </lineage>
</organism>
<feature type="region of interest" description="Disordered" evidence="16">
    <location>
        <begin position="145"/>
        <end position="186"/>
    </location>
</feature>
<evidence type="ECO:0000256" key="16">
    <source>
        <dbReference type="SAM" id="MobiDB-lite"/>
    </source>
</evidence>
<feature type="region of interest" description="Disordered" evidence="16">
    <location>
        <begin position="2084"/>
        <end position="2129"/>
    </location>
</feature>
<dbReference type="Gene3D" id="1.20.120.350">
    <property type="entry name" value="Voltage-gated potassium channels. Chain C"/>
    <property type="match status" value="4"/>
</dbReference>
<dbReference type="FunFam" id="1.10.287.70:FF:000093">
    <property type="entry name" value="Calcium channel subunit Cch1"/>
    <property type="match status" value="1"/>
</dbReference>
<reference evidence="19" key="1">
    <citation type="submission" date="2016-06" db="EMBL/GenBank/DDBJ databases">
        <title>Draft Genome sequence of the fungus Inonotus baumii.</title>
        <authorList>
            <person name="Zhu H."/>
            <person name="Lin W."/>
        </authorList>
    </citation>
    <scope>NUCLEOTIDE SEQUENCE</scope>
    <source>
        <strain evidence="19">821</strain>
    </source>
</reference>
<feature type="transmembrane region" description="Helical" evidence="17">
    <location>
        <begin position="951"/>
        <end position="980"/>
    </location>
</feature>
<feature type="region of interest" description="Disordered" evidence="16">
    <location>
        <begin position="1"/>
        <end position="51"/>
    </location>
</feature>
<name>A0A9Q5NDB8_SANBA</name>
<evidence type="ECO:0000256" key="7">
    <source>
        <dbReference type="ARBA" id="ARBA00022837"/>
    </source>
</evidence>
<proteinExistence type="inferred from homology"/>
<dbReference type="Proteomes" id="UP000757232">
    <property type="component" value="Unassembled WGS sequence"/>
</dbReference>
<evidence type="ECO:0000256" key="1">
    <source>
        <dbReference type="ARBA" id="ARBA00004651"/>
    </source>
</evidence>
<gene>
    <name evidence="19" type="ORF">A7U60_g3227</name>
</gene>
<feature type="transmembrane region" description="Helical" evidence="17">
    <location>
        <begin position="1274"/>
        <end position="1295"/>
    </location>
</feature>
<sequence length="2184" mass="245684">MEHRSPSLAGSDHLHSGDFTLTSGIDLSGTSAGITSSGPSSPISLSPREGSISRRRLSWGRMERQHVDMLDDPLRLDTSNAQVREDHEGPDTDTPHENDALTRGGFFREASNASQSSLIAAYRSKSAASDYNDIDLDDDERRLTASGLGSRTSESSSADLERTPGSMSRSNRQKSVRYSVAPSPGERLRSVKRNLRRVSLRVVNFAGVGLEERARGIRLPDDEMEGKRTRGRERAREDMVDYEPVEEEDELPDLAARLPIRGCTLGFFDSTSQIRLALFRFLAHSWTEPVVLLLIVFNAIVLTIQAARSLTLPDDGSTDPLPPPVRGYFHAWEDYALFFLFMTFTLEAFARIITTGFVLDPEMPLSTLYKGIFSYSPSPAVSRDLQPSLSMSQSSSFASSLTRSGSQRSGIPRFDSIFRQLRENIVRPFALAHHRAPSGSMHVPSSVSLGASSRGASVGQLRSTVLFEEKGMDHTQSAFDLFTTLPKSDHSMPAPHHIHDPRDTSKPTFFAQAMRSAANDASEEAGRKPGKEYLGLPFRLTVYTAQDHVNRNVPYLRHSWNRIDFIAIVAFWITFILAEVGAERSPSSHIGVFRALSVLRTSRLLAVTNGTTVEAITQVLKLSTKSKRLDYHEVSETCQAAFDKCGLLRAICYDVVFAISLGSSRLKDLIGVLASFRQLLETKFNWNNAAMADGSISSTSKGYICPLGQICKVADNPNDNVQSFDTIYLSALEVIIVASTNGWTPVMYDMIDAEFFVSCFFFIVCVLVLNFWLINLFVAVITNTFSAIRKDTQKSAFGAAPLGPIVLDGDDDYSILDGHGRTHASAIKQWYDRTKWIWVLFALTSLVLQATRSTNSSSEHLRLLEWSELALTFLFDIDIIWRFLGYLPRWRTFFDHTSNWVDLLLAVACTVIQLPAIRDSTVYRWLTAFQLLRFYRVILEVPRMRPLLLTVFGNLYGLINMTLFLILANYIGALVAVQLLRGDLPGAVNMNFKEVYNSFLAMYQASCTTSIQNWTDILFDSAVAEKPLGQTVLIAIFISLWFLFANFILLQLFIAVINENFDVAEELKRGKQATDYYATQQPVQATPAWLRRLNPYRWFKANPRSIAVENLPSNLILPMQKAVIQDSSFNPDFSTRSLKRGKSLLKGHYASRSISALQRLFAGDSRSNDVPLANLRAPRRDSVGPQDPNHEELERHLEILASINADAQDAQDINDVLYERRAQKADFIRAHPSYDKTFWIFSQKNKLRQFCQRLIQPANGDRIFGLPHSPVAHALFQLLLLLTVIGGIIVEAIATPVNRQNFYNEHGKIRGSWFDIAETTFSLLLFTEFLIKLVADGFAFTPNAYIRSIWNVLDLIILVGLIVNVTTGLIFVGGLSRFTRSLKALRALRLITLIEKMRSTFQSLIISGAIRILDAALLAILYMIPFAVWGLNIFNGLLNECNDSNSSGVGDCVNEFSNSVIGDDGDFPFLAPRSWDNPAPSTTFSFDNFRSSLLILFEIVSLEGWIDAMNVATSALGPTLQPQTNSAEVNSLFFMIYIQLGAVVVLTLFISIIIGNFSSKAGLALLTKQQREWVDLQKLIKRQRPSKRPKVRPKSMFRAWCYDRAVHKHGWWSRTMTFLFIIHILALMSQTVSSAEGADIVRNTWFLTMTIIYVVDIVVRWFGLGFRSFKANGWNIFDVIVATGALVTSVIDRLGSESFLLEQLQKLFLVSIAFKLVQRTNSLNQLFKTAVASLPIILSLLALWFILFLFFGILFVEVFSLTKWGSAETRNQNYESLGSALVMLTFMSTGEAWNQYMHDYALGYPQCTPPTEEEPLTDCGSTGWAFTLFIAWNILSMYIFVNMFTGVVVESFSYVFQLVGGTKAITREEMRAFKKVWAEFANPRTGYLEKGNLVPFLGKLSGVFEVRIYPPEFSVTNLLAMAQASNDDARSWTGRNTVVEGVDLYKLNKVLDGIDNARIRKRRTLYARMYNEAMISQEPGKGISFTNMLLMLAHHKLIDDREALSLKELVTRTEINKFVNDLVNLDRVRSLLKTIYYRRQFRTMMEEKRRQQMFEQDIPAIIVEDMPSTPPISTRDITLANRDSMGFFNEPSSPSPSLPSPYHSPDLSITLDSPSKRGRGLQRNRRVSDMSMLSADLGYQYSIDSTPNRDSHEEEDPQHVLSSMQNSMWGEMMIEAAEDSDTHR</sequence>
<feature type="compositionally biased region" description="Basic and acidic residues" evidence="16">
    <location>
        <begin position="224"/>
        <end position="239"/>
    </location>
</feature>
<feature type="transmembrane region" description="Helical" evidence="17">
    <location>
        <begin position="899"/>
        <end position="916"/>
    </location>
</feature>
<feature type="transmembrane region" description="Helical" evidence="17">
    <location>
        <begin position="1732"/>
        <end position="1756"/>
    </location>
</feature>
<dbReference type="SUPFAM" id="SSF81324">
    <property type="entry name" value="Voltage-gated potassium channels"/>
    <property type="match status" value="4"/>
</dbReference>
<comment type="similarity">
    <text evidence="14">Belongs to the calcium channel alpha-1 subunit (TC 1.A.1.11) family.</text>
</comment>
<comment type="caution">
    <text evidence="19">The sequence shown here is derived from an EMBL/GenBank/DDBJ whole genome shotgun (WGS) entry which is preliminary data.</text>
</comment>
<keyword evidence="20" id="KW-1185">Reference proteome</keyword>
<dbReference type="PANTHER" id="PTHR45628">
    <property type="entry name" value="VOLTAGE-DEPENDENT CALCIUM CHANNEL TYPE A SUBUNIT ALPHA-1"/>
    <property type="match status" value="1"/>
</dbReference>
<dbReference type="Gene3D" id="1.10.287.70">
    <property type="match status" value="4"/>
</dbReference>
<feature type="transmembrane region" description="Helical" evidence="17">
    <location>
        <begin position="866"/>
        <end position="887"/>
    </location>
</feature>
<evidence type="ECO:0000256" key="15">
    <source>
        <dbReference type="ARBA" id="ARBA00067459"/>
    </source>
</evidence>
<dbReference type="FunFam" id="1.20.120.350:FF:000079">
    <property type="entry name" value="Calcium channel subunit Cch1"/>
    <property type="match status" value="1"/>
</dbReference>
<evidence type="ECO:0000256" key="2">
    <source>
        <dbReference type="ARBA" id="ARBA00022448"/>
    </source>
</evidence>
<protein>
    <recommendedName>
        <fullName evidence="15">Calcium-channel protein CCH1</fullName>
    </recommendedName>
</protein>
<keyword evidence="4" id="KW-0109">Calcium transport</keyword>
<dbReference type="GO" id="GO:0098703">
    <property type="term" value="P:calcium ion import across plasma membrane"/>
    <property type="evidence" value="ECO:0007669"/>
    <property type="project" value="TreeGrafter"/>
</dbReference>
<dbReference type="GO" id="GO:0005891">
    <property type="term" value="C:voltage-gated calcium channel complex"/>
    <property type="evidence" value="ECO:0007669"/>
    <property type="project" value="TreeGrafter"/>
</dbReference>
<keyword evidence="13" id="KW-0407">Ion channel</keyword>
<evidence type="ECO:0000256" key="14">
    <source>
        <dbReference type="ARBA" id="ARBA00061395"/>
    </source>
</evidence>
<feature type="transmembrane region" description="Helical" evidence="17">
    <location>
        <begin position="755"/>
        <end position="781"/>
    </location>
</feature>
<feature type="transmembrane region" description="Helical" evidence="17">
    <location>
        <begin position="290"/>
        <end position="307"/>
    </location>
</feature>
<feature type="transmembrane region" description="Helical" evidence="17">
    <location>
        <begin position="1611"/>
        <end position="1632"/>
    </location>
</feature>
<dbReference type="PANTHER" id="PTHR45628:SF7">
    <property type="entry name" value="VOLTAGE-DEPENDENT CALCIUM CHANNEL TYPE A SUBUNIT ALPHA-1"/>
    <property type="match status" value="1"/>
</dbReference>
<dbReference type="InterPro" id="IPR005821">
    <property type="entry name" value="Ion_trans_dom"/>
</dbReference>
<evidence type="ECO:0000313" key="19">
    <source>
        <dbReference type="EMBL" id="OCB89629.1"/>
    </source>
</evidence>
<feature type="compositionally biased region" description="Low complexity" evidence="16">
    <location>
        <begin position="146"/>
        <end position="157"/>
    </location>
</feature>
<feature type="domain" description="Ion transport" evidence="18">
    <location>
        <begin position="1610"/>
        <end position="1855"/>
    </location>
</feature>
<keyword evidence="3" id="KW-1003">Cell membrane</keyword>